<keyword evidence="4 6" id="KW-1133">Transmembrane helix</keyword>
<sequence>MNDAAIILIPIGGVALLLLIWLIATFNRLMSVRQHMRESWADIDVELKRRYDLIPNLVATVKGYAAHERGVLEQVVKLRNTAAANHGAAAEQAVDETALAIGLKQLFAVVENYPQLKADAHFLALQQELALTEDRLAAARRFFNANVRELNQLCDTFPSNLIAGMFSVERGSYFEVASDAERTAPRVTVGA</sequence>
<protein>
    <submittedName>
        <fullName evidence="7">LemA family protein</fullName>
    </submittedName>
</protein>
<name>A0A517TRA5_9BACT</name>
<evidence type="ECO:0000256" key="1">
    <source>
        <dbReference type="ARBA" id="ARBA00004167"/>
    </source>
</evidence>
<gene>
    <name evidence="7" type="ORF">I41_00570</name>
</gene>
<dbReference type="Gene3D" id="1.20.1440.20">
    <property type="entry name" value="LemA-like domain"/>
    <property type="match status" value="1"/>
</dbReference>
<evidence type="ECO:0000256" key="6">
    <source>
        <dbReference type="SAM" id="Phobius"/>
    </source>
</evidence>
<feature type="transmembrane region" description="Helical" evidence="6">
    <location>
        <begin position="6"/>
        <end position="27"/>
    </location>
</feature>
<reference evidence="7 8" key="1">
    <citation type="submission" date="2019-02" db="EMBL/GenBank/DDBJ databases">
        <title>Deep-cultivation of Planctomycetes and their phenomic and genomic characterization uncovers novel biology.</title>
        <authorList>
            <person name="Wiegand S."/>
            <person name="Jogler M."/>
            <person name="Boedeker C."/>
            <person name="Pinto D."/>
            <person name="Vollmers J."/>
            <person name="Rivas-Marin E."/>
            <person name="Kohn T."/>
            <person name="Peeters S.H."/>
            <person name="Heuer A."/>
            <person name="Rast P."/>
            <person name="Oberbeckmann S."/>
            <person name="Bunk B."/>
            <person name="Jeske O."/>
            <person name="Meyerdierks A."/>
            <person name="Storesund J.E."/>
            <person name="Kallscheuer N."/>
            <person name="Luecker S."/>
            <person name="Lage O.M."/>
            <person name="Pohl T."/>
            <person name="Merkel B.J."/>
            <person name="Hornburger P."/>
            <person name="Mueller R.-W."/>
            <person name="Bruemmer F."/>
            <person name="Labrenz M."/>
            <person name="Spormann A.M."/>
            <person name="Op den Camp H."/>
            <person name="Overmann J."/>
            <person name="Amann R."/>
            <person name="Jetten M.S.M."/>
            <person name="Mascher T."/>
            <person name="Medema M.H."/>
            <person name="Devos D.P."/>
            <person name="Kaster A.-K."/>
            <person name="Ovreas L."/>
            <person name="Rohde M."/>
            <person name="Galperin M.Y."/>
            <person name="Jogler C."/>
        </authorList>
    </citation>
    <scope>NUCLEOTIDE SEQUENCE [LARGE SCALE GENOMIC DNA]</scope>
    <source>
        <strain evidence="7 8">I41</strain>
    </source>
</reference>
<dbReference type="PANTHER" id="PTHR34478">
    <property type="entry name" value="PROTEIN LEMA"/>
    <property type="match status" value="1"/>
</dbReference>
<dbReference type="EMBL" id="CP036339">
    <property type="protein sequence ID" value="QDT70904.1"/>
    <property type="molecule type" value="Genomic_DNA"/>
</dbReference>
<dbReference type="InterPro" id="IPR023353">
    <property type="entry name" value="LemA-like_dom_sf"/>
</dbReference>
<dbReference type="Pfam" id="PF04011">
    <property type="entry name" value="LemA"/>
    <property type="match status" value="1"/>
</dbReference>
<organism evidence="7 8">
    <name type="scientific">Lacipirellula limnantheis</name>
    <dbReference type="NCBI Taxonomy" id="2528024"/>
    <lineage>
        <taxon>Bacteria</taxon>
        <taxon>Pseudomonadati</taxon>
        <taxon>Planctomycetota</taxon>
        <taxon>Planctomycetia</taxon>
        <taxon>Pirellulales</taxon>
        <taxon>Lacipirellulaceae</taxon>
        <taxon>Lacipirellula</taxon>
    </lineage>
</organism>
<dbReference type="InterPro" id="IPR007156">
    <property type="entry name" value="MamQ_LemA"/>
</dbReference>
<dbReference type="GO" id="GO:0016020">
    <property type="term" value="C:membrane"/>
    <property type="evidence" value="ECO:0007669"/>
    <property type="project" value="UniProtKB-SubCell"/>
</dbReference>
<evidence type="ECO:0000256" key="4">
    <source>
        <dbReference type="ARBA" id="ARBA00022989"/>
    </source>
</evidence>
<comment type="similarity">
    <text evidence="2">Belongs to the LemA family.</text>
</comment>
<comment type="subcellular location">
    <subcellularLocation>
        <location evidence="1">Membrane</location>
        <topology evidence="1">Single-pass membrane protein</topology>
    </subcellularLocation>
</comment>
<evidence type="ECO:0000256" key="3">
    <source>
        <dbReference type="ARBA" id="ARBA00022692"/>
    </source>
</evidence>
<dbReference type="RefSeq" id="WP_145429854.1">
    <property type="nucleotide sequence ID" value="NZ_CP036339.1"/>
</dbReference>
<keyword evidence="8" id="KW-1185">Reference proteome</keyword>
<evidence type="ECO:0000256" key="2">
    <source>
        <dbReference type="ARBA" id="ARBA00008854"/>
    </source>
</evidence>
<proteinExistence type="inferred from homology"/>
<keyword evidence="5 6" id="KW-0472">Membrane</keyword>
<evidence type="ECO:0000313" key="7">
    <source>
        <dbReference type="EMBL" id="QDT70904.1"/>
    </source>
</evidence>
<evidence type="ECO:0000256" key="5">
    <source>
        <dbReference type="ARBA" id="ARBA00023136"/>
    </source>
</evidence>
<dbReference type="AlphaFoldDB" id="A0A517TRA5"/>
<accession>A0A517TRA5</accession>
<dbReference type="PANTHER" id="PTHR34478:SF1">
    <property type="entry name" value="PROTEIN LEMA"/>
    <property type="match status" value="1"/>
</dbReference>
<evidence type="ECO:0000313" key="8">
    <source>
        <dbReference type="Proteomes" id="UP000317909"/>
    </source>
</evidence>
<dbReference type="KEGG" id="llh:I41_00570"/>
<keyword evidence="3 6" id="KW-0812">Transmembrane</keyword>
<dbReference type="OrthoDB" id="9804152at2"/>
<dbReference type="Proteomes" id="UP000317909">
    <property type="component" value="Chromosome"/>
</dbReference>
<dbReference type="SUPFAM" id="SSF140478">
    <property type="entry name" value="LemA-like"/>
    <property type="match status" value="1"/>
</dbReference>